<dbReference type="InterPro" id="IPR009003">
    <property type="entry name" value="Peptidase_S1_PA"/>
</dbReference>
<gene>
    <name evidence="9" type="ORF">pdam_00001526</name>
</gene>
<feature type="chain" id="PRO_5018025717" description="Peptidase S1 domain-containing protein" evidence="7">
    <location>
        <begin position="29"/>
        <end position="277"/>
    </location>
</feature>
<evidence type="ECO:0000256" key="4">
    <source>
        <dbReference type="ARBA" id="ARBA00022801"/>
    </source>
</evidence>
<evidence type="ECO:0000259" key="8">
    <source>
        <dbReference type="PROSITE" id="PS50240"/>
    </source>
</evidence>
<feature type="signal peptide" evidence="7">
    <location>
        <begin position="1"/>
        <end position="28"/>
    </location>
</feature>
<protein>
    <recommendedName>
        <fullName evidence="8">Peptidase S1 domain-containing protein</fullName>
    </recommendedName>
</protein>
<dbReference type="SMART" id="SM00020">
    <property type="entry name" value="Tryp_SPc"/>
    <property type="match status" value="1"/>
</dbReference>
<dbReference type="InterPro" id="IPR001314">
    <property type="entry name" value="Peptidase_S1A"/>
</dbReference>
<dbReference type="GO" id="GO:0004252">
    <property type="term" value="F:serine-type endopeptidase activity"/>
    <property type="evidence" value="ECO:0007669"/>
    <property type="project" value="InterPro"/>
</dbReference>
<dbReference type="InterPro" id="IPR050127">
    <property type="entry name" value="Serine_Proteases_S1"/>
</dbReference>
<evidence type="ECO:0000313" key="10">
    <source>
        <dbReference type="Proteomes" id="UP000275408"/>
    </source>
</evidence>
<dbReference type="STRING" id="46731.A0A3M6U4X2"/>
<keyword evidence="5" id="KW-0720">Serine protease</keyword>
<dbReference type="CDD" id="cd00190">
    <property type="entry name" value="Tryp_SPc"/>
    <property type="match status" value="1"/>
</dbReference>
<dbReference type="PANTHER" id="PTHR24264:SF65">
    <property type="entry name" value="SRCR DOMAIN-CONTAINING PROTEIN"/>
    <property type="match status" value="1"/>
</dbReference>
<dbReference type="PROSITE" id="PS50240">
    <property type="entry name" value="TRYPSIN_DOM"/>
    <property type="match status" value="1"/>
</dbReference>
<name>A0A3M6U4X2_POCDA</name>
<accession>A0A3M6U4X2</accession>
<proteinExistence type="predicted"/>
<dbReference type="SUPFAM" id="SSF50494">
    <property type="entry name" value="Trypsin-like serine proteases"/>
    <property type="match status" value="1"/>
</dbReference>
<dbReference type="OrthoDB" id="93664at2759"/>
<dbReference type="Proteomes" id="UP000275408">
    <property type="component" value="Unassembled WGS sequence"/>
</dbReference>
<dbReference type="GO" id="GO:0006508">
    <property type="term" value="P:proteolysis"/>
    <property type="evidence" value="ECO:0007669"/>
    <property type="project" value="UniProtKB-KW"/>
</dbReference>
<evidence type="ECO:0000256" key="2">
    <source>
        <dbReference type="ARBA" id="ARBA00022525"/>
    </source>
</evidence>
<dbReference type="InterPro" id="IPR018114">
    <property type="entry name" value="TRYPSIN_HIS"/>
</dbReference>
<feature type="domain" description="Peptidase S1" evidence="8">
    <location>
        <begin position="37"/>
        <end position="275"/>
    </location>
</feature>
<sequence length="277" mass="31026">MTCSLNSTLLGLLCVTLLLCKNLSPVKGKAAEVKRELAGCGVKMPLSENIKRCESGPDEWRWHAQLLKKTGMRTWHCSGSLLTPLWVITAAHCTGLHPEDLEISLGENHGSIESCEEQRHCVDQIVRHHNYSRKLLDYDFALLKLTDPVTLNDHVGTICLPKSTTRLPLGSFLWETGWARTNASGLLSNVLKEVQVEVVSEEDEREAVFFTTSKFWGEGNDCFGDSGGPVIREEDGRWYLEGVHSYGKNACGKRDRTYLQADVRVVLQWIKDTIANN</sequence>
<dbReference type="EMBL" id="RCHS01002239">
    <property type="protein sequence ID" value="RMX48745.1"/>
    <property type="molecule type" value="Genomic_DNA"/>
</dbReference>
<evidence type="ECO:0000256" key="3">
    <source>
        <dbReference type="ARBA" id="ARBA00022670"/>
    </source>
</evidence>
<dbReference type="AlphaFoldDB" id="A0A3M6U4X2"/>
<evidence type="ECO:0000256" key="1">
    <source>
        <dbReference type="ARBA" id="ARBA00004613"/>
    </source>
</evidence>
<comment type="caution">
    <text evidence="9">The sequence shown here is derived from an EMBL/GenBank/DDBJ whole genome shotgun (WGS) entry which is preliminary data.</text>
</comment>
<keyword evidence="3" id="KW-0645">Protease</keyword>
<comment type="subcellular location">
    <subcellularLocation>
        <location evidence="1">Secreted</location>
    </subcellularLocation>
</comment>
<dbReference type="Pfam" id="PF00089">
    <property type="entry name" value="Trypsin"/>
    <property type="match status" value="1"/>
</dbReference>
<keyword evidence="4" id="KW-0378">Hydrolase</keyword>
<dbReference type="PANTHER" id="PTHR24264">
    <property type="entry name" value="TRYPSIN-RELATED"/>
    <property type="match status" value="1"/>
</dbReference>
<dbReference type="InterPro" id="IPR001254">
    <property type="entry name" value="Trypsin_dom"/>
</dbReference>
<dbReference type="Gene3D" id="2.40.10.10">
    <property type="entry name" value="Trypsin-like serine proteases"/>
    <property type="match status" value="1"/>
</dbReference>
<organism evidence="9 10">
    <name type="scientific">Pocillopora damicornis</name>
    <name type="common">Cauliflower coral</name>
    <name type="synonym">Millepora damicornis</name>
    <dbReference type="NCBI Taxonomy" id="46731"/>
    <lineage>
        <taxon>Eukaryota</taxon>
        <taxon>Metazoa</taxon>
        <taxon>Cnidaria</taxon>
        <taxon>Anthozoa</taxon>
        <taxon>Hexacorallia</taxon>
        <taxon>Scleractinia</taxon>
        <taxon>Astrocoeniina</taxon>
        <taxon>Pocilloporidae</taxon>
        <taxon>Pocillopora</taxon>
    </lineage>
</organism>
<keyword evidence="10" id="KW-1185">Reference proteome</keyword>
<evidence type="ECO:0000256" key="7">
    <source>
        <dbReference type="SAM" id="SignalP"/>
    </source>
</evidence>
<evidence type="ECO:0000256" key="6">
    <source>
        <dbReference type="ARBA" id="ARBA00023157"/>
    </source>
</evidence>
<dbReference type="InterPro" id="IPR043504">
    <property type="entry name" value="Peptidase_S1_PA_chymotrypsin"/>
</dbReference>
<keyword evidence="7" id="KW-0732">Signal</keyword>
<evidence type="ECO:0000313" key="9">
    <source>
        <dbReference type="EMBL" id="RMX48745.1"/>
    </source>
</evidence>
<dbReference type="PRINTS" id="PR00722">
    <property type="entry name" value="CHYMOTRYPSIN"/>
</dbReference>
<dbReference type="FunFam" id="2.40.10.10:FF:000068">
    <property type="entry name" value="transmembrane protease serine 2"/>
    <property type="match status" value="1"/>
</dbReference>
<dbReference type="GO" id="GO:0005615">
    <property type="term" value="C:extracellular space"/>
    <property type="evidence" value="ECO:0007669"/>
    <property type="project" value="TreeGrafter"/>
</dbReference>
<reference evidence="9 10" key="1">
    <citation type="journal article" date="2018" name="Sci. Rep.">
        <title>Comparative analysis of the Pocillopora damicornis genome highlights role of immune system in coral evolution.</title>
        <authorList>
            <person name="Cunning R."/>
            <person name="Bay R.A."/>
            <person name="Gillette P."/>
            <person name="Baker A.C."/>
            <person name="Traylor-Knowles N."/>
        </authorList>
    </citation>
    <scope>NUCLEOTIDE SEQUENCE [LARGE SCALE GENOMIC DNA]</scope>
    <source>
        <strain evidence="9">RSMAS</strain>
        <tissue evidence="9">Whole animal</tissue>
    </source>
</reference>
<evidence type="ECO:0000256" key="5">
    <source>
        <dbReference type="ARBA" id="ARBA00022825"/>
    </source>
</evidence>
<dbReference type="PROSITE" id="PS00134">
    <property type="entry name" value="TRYPSIN_HIS"/>
    <property type="match status" value="1"/>
</dbReference>
<keyword evidence="2" id="KW-0964">Secreted</keyword>
<keyword evidence="6" id="KW-1015">Disulfide bond</keyword>